<sequence>MGNSNIGTLILYKQHYRDNYNNEASLPENQLFSTFGYYDGFKIIQEESSNTLKANCSVIEALYKETHKPINDLTGKYSMQIVGLFKINKSDNINKFISAYNSSVFAVVGFIQLNESCRYQKRDSFNTKVSRFKVNTTSNMKIMGTFDNADCVVLAYSNTLAELNTIINQISLMDEVEYIHSILGISQSYLNTCDEKKQFLLEWNKLDCKLNEVISEFTIKIACKNKIAAIKKLDEILTNKEREIGFRAGCKINECKCFDSNGQHSIELVFDNVPITLILLFMMPHSVLSHDNEAFGTVIYNIESSCKFNNISLVPPKLEQDEQQDEQADSIPLKLMKKIKTTFQSVEDPMVMSIYNSVNTVVQFGIFKMTDDIFYMVYPVIYNFLEQYKNVINQDDIYEEQIEEANNNMLKLVECINSVIQHSVHTDQMFLMIPGYSGSSYGLSTKLCLFYQSLSYSVSKLLEEQEHRYDILLSPEAKVKPVTREYRMGKKEHAIIVKFGQKMLFKSEFMIILVHELSHYIGESLRMRDKRTSDCIEITAFLLTDVLFSDIRYILEHKERNSSIYNVVEQYKNRVFNNIKNRMHRNIEAAYNNSTQIYASDLEPMLSNEAYKILCLQEFDANYGNVFYRSDKWLEEFDKKDGHDTTYTINLLRTYCDIKDNIEEKQTYALFDDLADKIVSQLLSVYKEIFSDVSAYAILGFDFEQYHKAFNVSEDKDLDMDQNRISPVQTIREYVMHEIMQSKVQFNDKAIRPDDVNIVYGMFSYDFVKSKLLEYGWECYRQIMTVLKEDDNKRKIKREIRESYALLSGGSIIDLYCKVLGNIECYKKEIDKNISEKTKKEANAVATSSCKW</sequence>
<name>A0A2U2EJ85_9FIRM</name>
<accession>A0A2U2EJ85</accession>
<evidence type="ECO:0000313" key="1">
    <source>
        <dbReference type="EMBL" id="PWE84576.1"/>
    </source>
</evidence>
<evidence type="ECO:0000313" key="2">
    <source>
        <dbReference type="Proteomes" id="UP000245905"/>
    </source>
</evidence>
<organism evidence="1 2">
    <name type="scientific">Agathobacter rectalis</name>
    <dbReference type="NCBI Taxonomy" id="39491"/>
    <lineage>
        <taxon>Bacteria</taxon>
        <taxon>Bacillati</taxon>
        <taxon>Bacillota</taxon>
        <taxon>Clostridia</taxon>
        <taxon>Lachnospirales</taxon>
        <taxon>Lachnospiraceae</taxon>
        <taxon>Agathobacter</taxon>
    </lineage>
</organism>
<dbReference type="Proteomes" id="UP000245905">
    <property type="component" value="Unassembled WGS sequence"/>
</dbReference>
<dbReference type="EMBL" id="JRFS01000004">
    <property type="protein sequence ID" value="PWE84576.1"/>
    <property type="molecule type" value="Genomic_DNA"/>
</dbReference>
<dbReference type="RefSeq" id="WP_109257444.1">
    <property type="nucleotide sequence ID" value="NZ_JRFS01000004.1"/>
</dbReference>
<reference evidence="1 2" key="1">
    <citation type="submission" date="2014-09" db="EMBL/GenBank/DDBJ databases">
        <title>Butyrate-producing bacteria isolated from human gut.</title>
        <authorList>
            <person name="Zhang Q."/>
            <person name="Zhao L."/>
        </authorList>
    </citation>
    <scope>NUCLEOTIDE SEQUENCE [LARGE SCALE GENOMIC DNA]</scope>
    <source>
        <strain evidence="1 2">R22</strain>
    </source>
</reference>
<protein>
    <submittedName>
        <fullName evidence="1">Uncharacterized protein</fullName>
    </submittedName>
</protein>
<proteinExistence type="predicted"/>
<dbReference type="AlphaFoldDB" id="A0A2U2EJ85"/>
<gene>
    <name evidence="1" type="ORF">LD38_04285</name>
</gene>
<comment type="caution">
    <text evidence="1">The sequence shown here is derived from an EMBL/GenBank/DDBJ whole genome shotgun (WGS) entry which is preliminary data.</text>
</comment>